<keyword evidence="2 4" id="KW-0238">DNA-binding</keyword>
<keyword evidence="1" id="KW-0805">Transcription regulation</keyword>
<feature type="DNA-binding region" description="H-T-H motif" evidence="4">
    <location>
        <begin position="87"/>
        <end position="106"/>
    </location>
</feature>
<dbReference type="GO" id="GO:0003677">
    <property type="term" value="F:DNA binding"/>
    <property type="evidence" value="ECO:0007669"/>
    <property type="project" value="UniProtKB-UniRule"/>
</dbReference>
<evidence type="ECO:0000256" key="1">
    <source>
        <dbReference type="ARBA" id="ARBA00023015"/>
    </source>
</evidence>
<evidence type="ECO:0000256" key="2">
    <source>
        <dbReference type="ARBA" id="ARBA00023125"/>
    </source>
</evidence>
<dbReference type="Pfam" id="PF00440">
    <property type="entry name" value="TetR_N"/>
    <property type="match status" value="1"/>
</dbReference>
<dbReference type="Pfam" id="PF02909">
    <property type="entry name" value="TetR_C_1"/>
    <property type="match status" value="1"/>
</dbReference>
<accession>A0AA41PZ50</accession>
<dbReference type="EMBL" id="JAKFHA010000007">
    <property type="protein sequence ID" value="MCF2528468.1"/>
    <property type="molecule type" value="Genomic_DNA"/>
</dbReference>
<dbReference type="SUPFAM" id="SSF48498">
    <property type="entry name" value="Tetracyclin repressor-like, C-terminal domain"/>
    <property type="match status" value="1"/>
</dbReference>
<evidence type="ECO:0000313" key="7">
    <source>
        <dbReference type="Proteomes" id="UP001165378"/>
    </source>
</evidence>
<dbReference type="Gene3D" id="1.10.357.10">
    <property type="entry name" value="Tetracycline Repressor, domain 2"/>
    <property type="match status" value="1"/>
</dbReference>
<sequence>MESAPGRGRPRDYCSRACQAKAYRARQREAAADRREVGGAGSARGEAEFALAPETPGAVAPGSHLSVERIVAAAIDLADADGLENLHMRRLAAHLGAGTMSLYRHVGGREELIDLMVAAALGEEPQPDPAPGGWRAGLEYTARRDWGLYRRHPWILRYAMVGSRMRWSEAAAADGERAFAAFDGLGLTADEQLRLLFLVIAFTQGLALIHVNDVELTRRTGTSGEQWYAEEFVREPWHSRLADYPRLTAVFADHRPYPEELERLFEQGLQDVLDGIGVTLAGFRAGAGAGNAAD</sequence>
<organism evidence="6 7">
    <name type="scientific">Yinghuangia soli</name>
    <dbReference type="NCBI Taxonomy" id="2908204"/>
    <lineage>
        <taxon>Bacteria</taxon>
        <taxon>Bacillati</taxon>
        <taxon>Actinomycetota</taxon>
        <taxon>Actinomycetes</taxon>
        <taxon>Kitasatosporales</taxon>
        <taxon>Streptomycetaceae</taxon>
        <taxon>Yinghuangia</taxon>
    </lineage>
</organism>
<name>A0AA41PZ50_9ACTN</name>
<feature type="domain" description="HTH tetR-type" evidence="5">
    <location>
        <begin position="64"/>
        <end position="124"/>
    </location>
</feature>
<dbReference type="InterPro" id="IPR036271">
    <property type="entry name" value="Tet_transcr_reg_TetR-rel_C_sf"/>
</dbReference>
<dbReference type="PROSITE" id="PS50977">
    <property type="entry name" value="HTH_TETR_2"/>
    <property type="match status" value="1"/>
</dbReference>
<dbReference type="Proteomes" id="UP001165378">
    <property type="component" value="Unassembled WGS sequence"/>
</dbReference>
<dbReference type="Gene3D" id="1.10.10.60">
    <property type="entry name" value="Homeodomain-like"/>
    <property type="match status" value="1"/>
</dbReference>
<dbReference type="SUPFAM" id="SSF46689">
    <property type="entry name" value="Homeodomain-like"/>
    <property type="match status" value="1"/>
</dbReference>
<dbReference type="InterPro" id="IPR001647">
    <property type="entry name" value="HTH_TetR"/>
</dbReference>
<dbReference type="InterPro" id="IPR009057">
    <property type="entry name" value="Homeodomain-like_sf"/>
</dbReference>
<proteinExistence type="predicted"/>
<evidence type="ECO:0000259" key="5">
    <source>
        <dbReference type="PROSITE" id="PS50977"/>
    </source>
</evidence>
<keyword evidence="7" id="KW-1185">Reference proteome</keyword>
<gene>
    <name evidence="6" type="ORF">LZ495_14725</name>
</gene>
<dbReference type="RefSeq" id="WP_235052640.1">
    <property type="nucleotide sequence ID" value="NZ_JAKFHA010000007.1"/>
</dbReference>
<comment type="caution">
    <text evidence="6">The sequence shown here is derived from an EMBL/GenBank/DDBJ whole genome shotgun (WGS) entry which is preliminary data.</text>
</comment>
<dbReference type="GO" id="GO:0045892">
    <property type="term" value="P:negative regulation of DNA-templated transcription"/>
    <property type="evidence" value="ECO:0007669"/>
    <property type="project" value="InterPro"/>
</dbReference>
<reference evidence="6" key="1">
    <citation type="submission" date="2022-01" db="EMBL/GenBank/DDBJ databases">
        <title>Genome-Based Taxonomic Classification of the Phylum Actinobacteria.</title>
        <authorList>
            <person name="Gao Y."/>
        </authorList>
    </citation>
    <scope>NUCLEOTIDE SEQUENCE</scope>
    <source>
        <strain evidence="6">KLBMP 8922</strain>
    </source>
</reference>
<keyword evidence="3" id="KW-0804">Transcription</keyword>
<protein>
    <submittedName>
        <fullName evidence="6">TetR/AcrR family transcriptional regulator C-terminal domain-containing protein</fullName>
    </submittedName>
</protein>
<evidence type="ECO:0000256" key="4">
    <source>
        <dbReference type="PROSITE-ProRule" id="PRU00335"/>
    </source>
</evidence>
<dbReference type="AlphaFoldDB" id="A0AA41PZ50"/>
<evidence type="ECO:0000313" key="6">
    <source>
        <dbReference type="EMBL" id="MCF2528468.1"/>
    </source>
</evidence>
<evidence type="ECO:0000256" key="3">
    <source>
        <dbReference type="ARBA" id="ARBA00023163"/>
    </source>
</evidence>
<dbReference type="InterPro" id="IPR004111">
    <property type="entry name" value="Repressor_TetR_C"/>
</dbReference>